<dbReference type="PROSITE" id="PS50885">
    <property type="entry name" value="HAMP"/>
    <property type="match status" value="1"/>
</dbReference>
<sequence length="534" mass="60892">MIRAFLILWLAVFGPIVLLIFPNQMNPIQRLNEAFSEQFFQQIYSVNFDILSDKLRHQPKDKWSPIIEQYASHFAYPLKLAQLSDYQSDDTLYQSLVAGEVSFLYDDPMALIQRVDDSEHVIYFALNESTELAVLNQAKGTLFLAAEHLRTLPPEQWQQDLARQNQKIPFAISLKTESDLSSVEHQAVRHANNQAVSYLNDHGQVELLAPVVPGTWLHVHDDLSQATQLKLTTAIGLLFFLLISIALVIWVYPLWRDLKRLVRTANEFGNGQLSKRATTSRMSMVSQLGLSFNRMADNIESLIAGQKELTNAVAHDLRTPLYRLRFALEMLDDQDTTPSQREKYRRTVDSSLEDLDHLINQNLLLSRYSRVADISQFAHTHLVVHLEQEIDSFKLEHPELQVLFSCSETLRTQQLLLDKNALLRAFRNLLSNAGRFAEQTIQISFRLSGSHYLISVEDDGHGISDTCWKRIFEPFVQLDNQARGSGQGHGLGLAIVKQIMTWHDGNVVVKHSNLGGAKFVLSWPILTENRNSKL</sequence>
<reference evidence="13 14" key="1">
    <citation type="journal article" date="2012" name="Int. J. Syst. Evol. Microbiol.">
        <title>Vibrio caribbeanicus sp. nov., isolated from the marine sponge Scleritoderma cyanea.</title>
        <authorList>
            <person name="Hoffmann M."/>
            <person name="Monday S.R."/>
            <person name="Allard M.W."/>
            <person name="Strain E.A."/>
            <person name="Whittaker P."/>
            <person name="Naum M."/>
            <person name="McCarthy P.J."/>
            <person name="Lopez J.V."/>
            <person name="Fischer M."/>
            <person name="Brown E.W."/>
        </authorList>
    </citation>
    <scope>NUCLEOTIDE SEQUENCE [LARGE SCALE GENOMIC DNA]</scope>
    <source>
        <strain evidence="14">DSMZ 21326</strain>
    </source>
</reference>
<dbReference type="PANTHER" id="PTHR44936">
    <property type="entry name" value="SENSOR PROTEIN CREC"/>
    <property type="match status" value="1"/>
</dbReference>
<feature type="transmembrane region" description="Helical" evidence="10">
    <location>
        <begin position="234"/>
        <end position="255"/>
    </location>
</feature>
<feature type="domain" description="HAMP" evidence="12">
    <location>
        <begin position="252"/>
        <end position="304"/>
    </location>
</feature>
<evidence type="ECO:0000256" key="9">
    <source>
        <dbReference type="ARBA" id="ARBA00022840"/>
    </source>
</evidence>
<keyword evidence="10" id="KW-0812">Transmembrane</keyword>
<keyword evidence="8 13" id="KW-0418">Kinase</keyword>
<evidence type="ECO:0000256" key="8">
    <source>
        <dbReference type="ARBA" id="ARBA00022777"/>
    </source>
</evidence>
<accession>E8MC32</accession>
<name>E8MC32_PHOS4</name>
<keyword evidence="7" id="KW-0547">Nucleotide-binding</keyword>
<organism evidence="13 14">
    <name type="scientific">Vibrio sinaloensis DSM 21326</name>
    <dbReference type="NCBI Taxonomy" id="945550"/>
    <lineage>
        <taxon>Bacteria</taxon>
        <taxon>Pseudomonadati</taxon>
        <taxon>Pseudomonadota</taxon>
        <taxon>Gammaproteobacteria</taxon>
        <taxon>Vibrionales</taxon>
        <taxon>Vibrionaceae</taxon>
        <taxon>Vibrio</taxon>
        <taxon>Vibrio oreintalis group</taxon>
    </lineage>
</organism>
<dbReference type="CDD" id="cd00082">
    <property type="entry name" value="HisKA"/>
    <property type="match status" value="1"/>
</dbReference>
<dbReference type="Pfam" id="PF00672">
    <property type="entry name" value="HAMP"/>
    <property type="match status" value="1"/>
</dbReference>
<dbReference type="Gene3D" id="3.30.565.10">
    <property type="entry name" value="Histidine kinase-like ATPase, C-terminal domain"/>
    <property type="match status" value="1"/>
</dbReference>
<dbReference type="PANTHER" id="PTHR44936:SF10">
    <property type="entry name" value="SENSOR PROTEIN RSTB"/>
    <property type="match status" value="1"/>
</dbReference>
<dbReference type="SUPFAM" id="SSF55874">
    <property type="entry name" value="ATPase domain of HSP90 chaperone/DNA topoisomerase II/histidine kinase"/>
    <property type="match status" value="1"/>
</dbReference>
<dbReference type="InterPro" id="IPR005467">
    <property type="entry name" value="His_kinase_dom"/>
</dbReference>
<keyword evidence="9" id="KW-0067">ATP-binding</keyword>
<evidence type="ECO:0000313" key="13">
    <source>
        <dbReference type="EMBL" id="EGA68436.1"/>
    </source>
</evidence>
<keyword evidence="10" id="KW-0472">Membrane</keyword>
<evidence type="ECO:0000256" key="4">
    <source>
        <dbReference type="ARBA" id="ARBA00022475"/>
    </source>
</evidence>
<dbReference type="SMART" id="SM00387">
    <property type="entry name" value="HATPase_c"/>
    <property type="match status" value="1"/>
</dbReference>
<dbReference type="CDD" id="cd06225">
    <property type="entry name" value="HAMP"/>
    <property type="match status" value="1"/>
</dbReference>
<keyword evidence="5" id="KW-0597">Phosphoprotein</keyword>
<dbReference type="InterPro" id="IPR050980">
    <property type="entry name" value="2C_sensor_his_kinase"/>
</dbReference>
<feature type="domain" description="Histidine kinase" evidence="11">
    <location>
        <begin position="312"/>
        <end position="527"/>
    </location>
</feature>
<dbReference type="GO" id="GO:0005524">
    <property type="term" value="F:ATP binding"/>
    <property type="evidence" value="ECO:0007669"/>
    <property type="project" value="UniProtKB-KW"/>
</dbReference>
<dbReference type="SMART" id="SM00304">
    <property type="entry name" value="HAMP"/>
    <property type="match status" value="1"/>
</dbReference>
<evidence type="ECO:0000256" key="6">
    <source>
        <dbReference type="ARBA" id="ARBA00022679"/>
    </source>
</evidence>
<comment type="caution">
    <text evidence="13">The sequence shown here is derived from an EMBL/GenBank/DDBJ whole genome shotgun (WGS) entry which is preliminary data.</text>
</comment>
<dbReference type="OrthoDB" id="9804645at2"/>
<dbReference type="PRINTS" id="PR00344">
    <property type="entry name" value="BCTRLSENSOR"/>
</dbReference>
<evidence type="ECO:0000259" key="11">
    <source>
        <dbReference type="PROSITE" id="PS50109"/>
    </source>
</evidence>
<keyword evidence="4" id="KW-1003">Cell membrane</keyword>
<evidence type="ECO:0000256" key="5">
    <source>
        <dbReference type="ARBA" id="ARBA00022553"/>
    </source>
</evidence>
<comment type="subcellular location">
    <subcellularLocation>
        <location evidence="2">Cell membrane</location>
        <topology evidence="2">Multi-pass membrane protein</topology>
    </subcellularLocation>
</comment>
<dbReference type="Gene3D" id="1.10.287.130">
    <property type="match status" value="1"/>
</dbReference>
<protein>
    <recommendedName>
        <fullName evidence="3">histidine kinase</fullName>
        <ecNumber evidence="3">2.7.13.3</ecNumber>
    </recommendedName>
</protein>
<dbReference type="InterPro" id="IPR036890">
    <property type="entry name" value="HATPase_C_sf"/>
</dbReference>
<dbReference type="InterPro" id="IPR003594">
    <property type="entry name" value="HATPase_dom"/>
</dbReference>
<dbReference type="Gene3D" id="6.10.340.10">
    <property type="match status" value="1"/>
</dbReference>
<dbReference type="SMART" id="SM00388">
    <property type="entry name" value="HisKA"/>
    <property type="match status" value="1"/>
</dbReference>
<dbReference type="EMBL" id="AEVT01000106">
    <property type="protein sequence ID" value="EGA68436.1"/>
    <property type="molecule type" value="Genomic_DNA"/>
</dbReference>
<dbReference type="InterPro" id="IPR036097">
    <property type="entry name" value="HisK_dim/P_sf"/>
</dbReference>
<evidence type="ECO:0000256" key="7">
    <source>
        <dbReference type="ARBA" id="ARBA00022741"/>
    </source>
</evidence>
<evidence type="ECO:0000259" key="12">
    <source>
        <dbReference type="PROSITE" id="PS50885"/>
    </source>
</evidence>
<evidence type="ECO:0000256" key="1">
    <source>
        <dbReference type="ARBA" id="ARBA00000085"/>
    </source>
</evidence>
<gene>
    <name evidence="13" type="ORF">VISI1226_22962</name>
</gene>
<proteinExistence type="predicted"/>
<dbReference type="InterPro" id="IPR003661">
    <property type="entry name" value="HisK_dim/P_dom"/>
</dbReference>
<dbReference type="AlphaFoldDB" id="E8MC32"/>
<keyword evidence="10" id="KW-1133">Transmembrane helix</keyword>
<evidence type="ECO:0000313" key="14">
    <source>
        <dbReference type="Proteomes" id="UP000006228"/>
    </source>
</evidence>
<dbReference type="GO" id="GO:0000155">
    <property type="term" value="F:phosphorelay sensor kinase activity"/>
    <property type="evidence" value="ECO:0007669"/>
    <property type="project" value="InterPro"/>
</dbReference>
<evidence type="ECO:0000256" key="3">
    <source>
        <dbReference type="ARBA" id="ARBA00012438"/>
    </source>
</evidence>
<evidence type="ECO:0000256" key="2">
    <source>
        <dbReference type="ARBA" id="ARBA00004651"/>
    </source>
</evidence>
<dbReference type="GeneID" id="95571073"/>
<dbReference type="PROSITE" id="PS50109">
    <property type="entry name" value="HIS_KIN"/>
    <property type="match status" value="1"/>
</dbReference>
<dbReference type="SUPFAM" id="SSF47384">
    <property type="entry name" value="Homodimeric domain of signal transducing histidine kinase"/>
    <property type="match status" value="1"/>
</dbReference>
<dbReference type="eggNOG" id="COG2205">
    <property type="taxonomic scope" value="Bacteria"/>
</dbReference>
<dbReference type="RefSeq" id="WP_008080641.1">
    <property type="nucleotide sequence ID" value="NZ_AEVT01000106.1"/>
</dbReference>
<dbReference type="EC" id="2.7.13.3" evidence="3"/>
<evidence type="ECO:0000256" key="10">
    <source>
        <dbReference type="SAM" id="Phobius"/>
    </source>
</evidence>
<dbReference type="Pfam" id="PF00512">
    <property type="entry name" value="HisKA"/>
    <property type="match status" value="1"/>
</dbReference>
<dbReference type="InterPro" id="IPR003660">
    <property type="entry name" value="HAMP_dom"/>
</dbReference>
<dbReference type="Proteomes" id="UP000006228">
    <property type="component" value="Unassembled WGS sequence"/>
</dbReference>
<keyword evidence="6" id="KW-0808">Transferase</keyword>
<dbReference type="InterPro" id="IPR004358">
    <property type="entry name" value="Sig_transdc_His_kin-like_C"/>
</dbReference>
<comment type="catalytic activity">
    <reaction evidence="1">
        <text>ATP + protein L-histidine = ADP + protein N-phospho-L-histidine.</text>
        <dbReference type="EC" id="2.7.13.3"/>
    </reaction>
</comment>
<dbReference type="GO" id="GO:0005886">
    <property type="term" value="C:plasma membrane"/>
    <property type="evidence" value="ECO:0007669"/>
    <property type="project" value="UniProtKB-SubCell"/>
</dbReference>
<dbReference type="Pfam" id="PF02518">
    <property type="entry name" value="HATPase_c"/>
    <property type="match status" value="1"/>
</dbReference>